<dbReference type="KEGG" id="afy:BW247_12290"/>
<dbReference type="OrthoDB" id="4956084at2"/>
<reference evidence="1 2" key="1">
    <citation type="submission" date="2017-01" db="EMBL/GenBank/DDBJ databases">
        <title>Draft sequence of Acidihalobacter ferrooxidans strain DSM 14175 (strain V8).</title>
        <authorList>
            <person name="Khaleque H.N."/>
            <person name="Ramsay J.P."/>
            <person name="Murphy R.J.T."/>
            <person name="Kaksonen A.H."/>
            <person name="Boxall N.J."/>
            <person name="Watkin E.L.J."/>
        </authorList>
    </citation>
    <scope>NUCLEOTIDE SEQUENCE [LARGE SCALE GENOMIC DNA]</scope>
    <source>
        <strain evidence="1 2">V8</strain>
    </source>
</reference>
<dbReference type="RefSeq" id="WP_076837398.1">
    <property type="nucleotide sequence ID" value="NZ_CP019434.1"/>
</dbReference>
<proteinExistence type="predicted"/>
<dbReference type="Proteomes" id="UP000243807">
    <property type="component" value="Chromosome"/>
</dbReference>
<keyword evidence="2" id="KW-1185">Reference proteome</keyword>
<organism evidence="1 2">
    <name type="scientific">Acidihalobacter ferrooxydans</name>
    <dbReference type="NCBI Taxonomy" id="1765967"/>
    <lineage>
        <taxon>Bacteria</taxon>
        <taxon>Pseudomonadati</taxon>
        <taxon>Pseudomonadota</taxon>
        <taxon>Gammaproteobacteria</taxon>
        <taxon>Chromatiales</taxon>
        <taxon>Ectothiorhodospiraceae</taxon>
        <taxon>Acidihalobacter</taxon>
    </lineage>
</organism>
<protein>
    <recommendedName>
        <fullName evidence="3">Transposase</fullName>
    </recommendedName>
</protein>
<dbReference type="PANTHER" id="PTHR36455">
    <property type="match status" value="1"/>
</dbReference>
<evidence type="ECO:0000313" key="2">
    <source>
        <dbReference type="Proteomes" id="UP000243807"/>
    </source>
</evidence>
<accession>A0A1P8UIV8</accession>
<dbReference type="NCBIfam" id="NF033819">
    <property type="entry name" value="IS66_TnpB"/>
    <property type="match status" value="1"/>
</dbReference>
<evidence type="ECO:0000313" key="1">
    <source>
        <dbReference type="EMBL" id="APZ43768.1"/>
    </source>
</evidence>
<gene>
    <name evidence="1" type="ORF">BW247_12290</name>
</gene>
<evidence type="ECO:0008006" key="3">
    <source>
        <dbReference type="Google" id="ProtNLM"/>
    </source>
</evidence>
<dbReference type="InterPro" id="IPR008878">
    <property type="entry name" value="Transposase_IS66_Orf2"/>
</dbReference>
<dbReference type="PANTHER" id="PTHR36455:SF1">
    <property type="entry name" value="BLR8292 PROTEIN"/>
    <property type="match status" value="1"/>
</dbReference>
<dbReference type="Pfam" id="PF05717">
    <property type="entry name" value="TnpB_IS66"/>
    <property type="match status" value="1"/>
</dbReference>
<name>A0A1P8UIV8_9GAMM</name>
<dbReference type="EMBL" id="CP019434">
    <property type="protein sequence ID" value="APZ43768.1"/>
    <property type="molecule type" value="Genomic_DNA"/>
</dbReference>
<dbReference type="STRING" id="1765967.BW247_12290"/>
<sequence length="121" mass="14236">MLWPESGVRLWLYAPPTDMRKSFDGLSALIRQKLAEDPSSGQLFVFINRRRTQLKVLYFEPGGYCLWSKRLEAGRFHFNTSCGDKQALSWTDLKLIIEGIDLRTVRRFKRYRRGHQRADTV</sequence>
<dbReference type="AlphaFoldDB" id="A0A1P8UIV8"/>